<dbReference type="VEuPathDB" id="MicrosporidiaDB:DI09_52p90"/>
<dbReference type="EMBL" id="JMKJ01000477">
    <property type="protein sequence ID" value="KGG50856.1"/>
    <property type="molecule type" value="Genomic_DNA"/>
</dbReference>
<keyword evidence="6 7" id="KW-0012">Acyltransferase</keyword>
<dbReference type="InterPro" id="IPR001078">
    <property type="entry name" value="2-oxoacid_DH_actylTfrase"/>
</dbReference>
<dbReference type="Pfam" id="PF02817">
    <property type="entry name" value="E3_binding"/>
    <property type="match status" value="1"/>
</dbReference>
<dbReference type="InterPro" id="IPR000089">
    <property type="entry name" value="Biotin_lipoyl"/>
</dbReference>
<evidence type="ECO:0000256" key="2">
    <source>
        <dbReference type="ARBA" id="ARBA00007317"/>
    </source>
</evidence>
<reference evidence="10 11" key="1">
    <citation type="submission" date="2014-04" db="EMBL/GenBank/DDBJ databases">
        <title>A new species of microsporidia sheds light on the evolution of extreme parasitism.</title>
        <authorList>
            <person name="Haag K.L."/>
            <person name="James T.Y."/>
            <person name="Larsson R."/>
            <person name="Schaer T.M."/>
            <person name="Refardt D."/>
            <person name="Pombert J.-F."/>
            <person name="Ebert D."/>
        </authorList>
    </citation>
    <scope>NUCLEOTIDE SEQUENCE [LARGE SCALE GENOMIC DNA]</scope>
    <source>
        <strain evidence="10 11">UGP3</strain>
        <tissue evidence="10">Spores</tissue>
    </source>
</reference>
<feature type="domain" description="Lipoyl-binding" evidence="8">
    <location>
        <begin position="11"/>
        <end position="91"/>
    </location>
</feature>
<dbReference type="CDD" id="cd06849">
    <property type="entry name" value="lipoyl_domain"/>
    <property type="match status" value="1"/>
</dbReference>
<evidence type="ECO:0000256" key="4">
    <source>
        <dbReference type="ARBA" id="ARBA00022823"/>
    </source>
</evidence>
<dbReference type="GO" id="GO:0045333">
    <property type="term" value="P:cellular respiration"/>
    <property type="evidence" value="ECO:0007669"/>
    <property type="project" value="UniProtKB-ARBA"/>
</dbReference>
<dbReference type="PANTHER" id="PTHR43178:SF5">
    <property type="entry name" value="LIPOAMIDE ACYLTRANSFERASE COMPONENT OF BRANCHED-CHAIN ALPHA-KETO ACID DEHYDROGENASE COMPLEX, MITOCHONDRIAL"/>
    <property type="match status" value="1"/>
</dbReference>
<evidence type="ECO:0000313" key="11">
    <source>
        <dbReference type="Proteomes" id="UP000029725"/>
    </source>
</evidence>
<dbReference type="PROSITE" id="PS00189">
    <property type="entry name" value="LIPOYL"/>
    <property type="match status" value="1"/>
</dbReference>
<dbReference type="GeneID" id="25260266"/>
<dbReference type="PANTHER" id="PTHR43178">
    <property type="entry name" value="DIHYDROLIPOAMIDE ACETYLTRANSFERASE COMPONENT OF PYRUVATE DEHYDROGENASE COMPLEX"/>
    <property type="match status" value="1"/>
</dbReference>
<feature type="domain" description="Peripheral subunit-binding (PSBD)" evidence="9">
    <location>
        <begin position="124"/>
        <end position="161"/>
    </location>
</feature>
<proteinExistence type="inferred from homology"/>
<dbReference type="Proteomes" id="UP000029725">
    <property type="component" value="Unassembled WGS sequence"/>
</dbReference>
<name>A0A098VT41_9MICR</name>
<organism evidence="10 11">
    <name type="scientific">Mitosporidium daphniae</name>
    <dbReference type="NCBI Taxonomy" id="1485682"/>
    <lineage>
        <taxon>Eukaryota</taxon>
        <taxon>Fungi</taxon>
        <taxon>Fungi incertae sedis</taxon>
        <taxon>Microsporidia</taxon>
        <taxon>Mitosporidium</taxon>
    </lineage>
</organism>
<keyword evidence="3 7" id="KW-0808">Transferase</keyword>
<evidence type="ECO:0000256" key="1">
    <source>
        <dbReference type="ARBA" id="ARBA00001938"/>
    </source>
</evidence>
<sequence length="393" mass="43484">MFRFAINGSIKLNVIVSKCMRNYAAKDFLLADIGEGIAEVGDKICEFDTIAQVQSDKATTEITSPYSGTILKVYNSEGDTVKTGQPLLSIDVDEEQTSLEDTNIDHDSHTKDLHPGKIKKSQILATPRVRNLAETLKIDLEKTIGTGNDGRILEADLMAQNLAPKVHRTPIQRAMFKQMQKSLSIPHFSYSEFVDMTLLFKCKAETGISVSAYMLKALSKVVKETPMLNHIIVDEDVQKSNEGNSIGLAIDTPLGLVVPIIPEIDTMTLDKLSVKLHKDVIPRARRNHLNVHETNSKNACITLSNVGAAFSEKGSHQETLRYEMPANAMPRILHPQVDIVAITRAVKQQSTGKMMGRACWSADHRIVDGVTLAKASRKFKVLLENPQIICNEL</sequence>
<dbReference type="RefSeq" id="XP_013237307.1">
    <property type="nucleotide sequence ID" value="XM_013381853.1"/>
</dbReference>
<dbReference type="Gene3D" id="3.30.559.10">
    <property type="entry name" value="Chloramphenicol acetyltransferase-like domain"/>
    <property type="match status" value="1"/>
</dbReference>
<dbReference type="Pfam" id="PF00198">
    <property type="entry name" value="2-oxoacid_dh"/>
    <property type="match status" value="1"/>
</dbReference>
<accession>A0A098VT41</accession>
<dbReference type="InterPro" id="IPR036625">
    <property type="entry name" value="E3-bd_dom_sf"/>
</dbReference>
<dbReference type="Gene3D" id="4.10.320.10">
    <property type="entry name" value="E3-binding domain"/>
    <property type="match status" value="1"/>
</dbReference>
<evidence type="ECO:0000256" key="5">
    <source>
        <dbReference type="ARBA" id="ARBA00022946"/>
    </source>
</evidence>
<evidence type="ECO:0000256" key="3">
    <source>
        <dbReference type="ARBA" id="ARBA00022679"/>
    </source>
</evidence>
<dbReference type="HOGENOM" id="CLU_016733_10_0_1"/>
<dbReference type="SUPFAM" id="SSF52777">
    <property type="entry name" value="CoA-dependent acyltransferases"/>
    <property type="match status" value="1"/>
</dbReference>
<dbReference type="InterPro" id="IPR011053">
    <property type="entry name" value="Single_hybrid_motif"/>
</dbReference>
<evidence type="ECO:0000256" key="7">
    <source>
        <dbReference type="RuleBase" id="RU003423"/>
    </source>
</evidence>
<dbReference type="Pfam" id="PF00364">
    <property type="entry name" value="Biotin_lipoyl"/>
    <property type="match status" value="1"/>
</dbReference>
<dbReference type="PROSITE" id="PS51826">
    <property type="entry name" value="PSBD"/>
    <property type="match status" value="1"/>
</dbReference>
<dbReference type="EC" id="2.3.1.-" evidence="7"/>
<dbReference type="InterPro" id="IPR023213">
    <property type="entry name" value="CAT-like_dom_sf"/>
</dbReference>
<dbReference type="PROSITE" id="PS50968">
    <property type="entry name" value="BIOTINYL_LIPOYL"/>
    <property type="match status" value="1"/>
</dbReference>
<dbReference type="InterPro" id="IPR050743">
    <property type="entry name" value="2-oxoacid_DH_E2_comp"/>
</dbReference>
<keyword evidence="4 7" id="KW-0450">Lipoyl</keyword>
<dbReference type="Gene3D" id="2.40.50.100">
    <property type="match status" value="1"/>
</dbReference>
<evidence type="ECO:0000256" key="6">
    <source>
        <dbReference type="ARBA" id="ARBA00023315"/>
    </source>
</evidence>
<dbReference type="OrthoDB" id="15567at2759"/>
<dbReference type="SUPFAM" id="SSF51230">
    <property type="entry name" value="Single hybrid motif"/>
    <property type="match status" value="1"/>
</dbReference>
<comment type="caution">
    <text evidence="10">The sequence shown here is derived from an EMBL/GenBank/DDBJ whole genome shotgun (WGS) entry which is preliminary data.</text>
</comment>
<keyword evidence="11" id="KW-1185">Reference proteome</keyword>
<comment type="similarity">
    <text evidence="2 7">Belongs to the 2-oxoacid dehydrogenase family.</text>
</comment>
<keyword evidence="5" id="KW-0809">Transit peptide</keyword>
<dbReference type="AlphaFoldDB" id="A0A098VT41"/>
<dbReference type="GO" id="GO:0031405">
    <property type="term" value="F:lipoic acid binding"/>
    <property type="evidence" value="ECO:0007669"/>
    <property type="project" value="TreeGrafter"/>
</dbReference>
<comment type="cofactor">
    <cofactor evidence="1 7">
        <name>(R)-lipoate</name>
        <dbReference type="ChEBI" id="CHEBI:83088"/>
    </cofactor>
</comment>
<dbReference type="GO" id="GO:0005737">
    <property type="term" value="C:cytoplasm"/>
    <property type="evidence" value="ECO:0007669"/>
    <property type="project" value="TreeGrafter"/>
</dbReference>
<evidence type="ECO:0000313" key="10">
    <source>
        <dbReference type="EMBL" id="KGG50856.1"/>
    </source>
</evidence>
<evidence type="ECO:0000259" key="9">
    <source>
        <dbReference type="PROSITE" id="PS51826"/>
    </source>
</evidence>
<dbReference type="InterPro" id="IPR003016">
    <property type="entry name" value="2-oxoA_DH_lipoyl-BS"/>
</dbReference>
<dbReference type="InterPro" id="IPR004167">
    <property type="entry name" value="PSBD"/>
</dbReference>
<protein>
    <recommendedName>
        <fullName evidence="7">Dihydrolipoamide acetyltransferase component of pyruvate dehydrogenase complex</fullName>
        <ecNumber evidence="7">2.3.1.-</ecNumber>
    </recommendedName>
</protein>
<dbReference type="GO" id="GO:0016407">
    <property type="term" value="F:acetyltransferase activity"/>
    <property type="evidence" value="ECO:0007669"/>
    <property type="project" value="TreeGrafter"/>
</dbReference>
<gene>
    <name evidence="10" type="ORF">DI09_52p90</name>
</gene>
<evidence type="ECO:0000259" key="8">
    <source>
        <dbReference type="PROSITE" id="PS50968"/>
    </source>
</evidence>
<dbReference type="SUPFAM" id="SSF47005">
    <property type="entry name" value="Peripheral subunit-binding domain of 2-oxo acid dehydrogenase complex"/>
    <property type="match status" value="1"/>
</dbReference>